<protein>
    <submittedName>
        <fullName evidence="2">Uncharacterized protein</fullName>
    </submittedName>
</protein>
<gene>
    <name evidence="2" type="ORF">HK099_001146</name>
</gene>
<name>A0AAD5UAP6_9FUNG</name>
<organism evidence="2 3">
    <name type="scientific">Clydaea vesicula</name>
    <dbReference type="NCBI Taxonomy" id="447962"/>
    <lineage>
        <taxon>Eukaryota</taxon>
        <taxon>Fungi</taxon>
        <taxon>Fungi incertae sedis</taxon>
        <taxon>Chytridiomycota</taxon>
        <taxon>Chytridiomycota incertae sedis</taxon>
        <taxon>Chytridiomycetes</taxon>
        <taxon>Lobulomycetales</taxon>
        <taxon>Lobulomycetaceae</taxon>
        <taxon>Clydaea</taxon>
    </lineage>
</organism>
<evidence type="ECO:0000313" key="2">
    <source>
        <dbReference type="EMBL" id="KAJ3227639.1"/>
    </source>
</evidence>
<dbReference type="EMBL" id="JADGJW010000013">
    <property type="protein sequence ID" value="KAJ3227639.1"/>
    <property type="molecule type" value="Genomic_DNA"/>
</dbReference>
<proteinExistence type="predicted"/>
<feature type="compositionally biased region" description="Basic and acidic residues" evidence="1">
    <location>
        <begin position="472"/>
        <end position="486"/>
    </location>
</feature>
<evidence type="ECO:0000313" key="3">
    <source>
        <dbReference type="Proteomes" id="UP001211065"/>
    </source>
</evidence>
<comment type="caution">
    <text evidence="2">The sequence shown here is derived from an EMBL/GenBank/DDBJ whole genome shotgun (WGS) entry which is preliminary data.</text>
</comment>
<dbReference type="Gene3D" id="3.10.180.10">
    <property type="entry name" value="2,3-Dihydroxybiphenyl 1,2-Dioxygenase, domain 1"/>
    <property type="match status" value="1"/>
</dbReference>
<feature type="region of interest" description="Disordered" evidence="1">
    <location>
        <begin position="407"/>
        <end position="436"/>
    </location>
</feature>
<feature type="region of interest" description="Disordered" evidence="1">
    <location>
        <begin position="457"/>
        <end position="525"/>
    </location>
</feature>
<sequence>MTRVDYRNLAKKFLLQAPQQTEQTTKNQPKLSSVQKTPEKLNFLKYLKFKCLDVNSTLEFYQSLGMAVDLNTTYVVEDSLQHENEVGTTKTIMVFSYWESSTNQLPNDGESSDQIYLFKPTVTNTENSHDFKLMFEYTDTKTVNKVPVTEEEDNLNENKKKFGFVEEKHNSEYLVIYVHFLSRLIKRIANKGFEIVVFPIDISETKIAIIKDPNGMEIRLMELNDTQLGETGPKKLWFARIGFYTIPTNCATDTCANYEKLFLPKSKPSDNHHKIDKNEKVDLNKPNVLGFRVVDSDDFIVGLTRTQFFWMGTEQRSQNFTICFVQKKDMSGAYISDDLNTPNLKLVAIGFQVGNIDSFVIKARNEKGTFHIDEGKFKIPGLGTFQRLQDRINRICVESFTPGLGLKTETQKEKQNKTAEKKLKENNKNKSQETKINVMAPRFPSAGVIEVKGRYWEKDDDEEDEEIEEEKEQEKKESKLSFNEKHKLPKLPKLKEDEKRKSTRVKMLQETLTSKDKLKSKSANF</sequence>
<evidence type="ECO:0000256" key="1">
    <source>
        <dbReference type="SAM" id="MobiDB-lite"/>
    </source>
</evidence>
<dbReference type="Proteomes" id="UP001211065">
    <property type="component" value="Unassembled WGS sequence"/>
</dbReference>
<dbReference type="InterPro" id="IPR029068">
    <property type="entry name" value="Glyas_Bleomycin-R_OHBP_Dase"/>
</dbReference>
<dbReference type="SUPFAM" id="SSF54593">
    <property type="entry name" value="Glyoxalase/Bleomycin resistance protein/Dihydroxybiphenyl dioxygenase"/>
    <property type="match status" value="1"/>
</dbReference>
<feature type="compositionally biased region" description="Acidic residues" evidence="1">
    <location>
        <begin position="458"/>
        <end position="471"/>
    </location>
</feature>
<reference evidence="2" key="1">
    <citation type="submission" date="2020-05" db="EMBL/GenBank/DDBJ databases">
        <title>Phylogenomic resolution of chytrid fungi.</title>
        <authorList>
            <person name="Stajich J.E."/>
            <person name="Amses K."/>
            <person name="Simmons R."/>
            <person name="Seto K."/>
            <person name="Myers J."/>
            <person name="Bonds A."/>
            <person name="Quandt C.A."/>
            <person name="Barry K."/>
            <person name="Liu P."/>
            <person name="Grigoriev I."/>
            <person name="Longcore J.E."/>
            <person name="James T.Y."/>
        </authorList>
    </citation>
    <scope>NUCLEOTIDE SEQUENCE</scope>
    <source>
        <strain evidence="2">JEL0476</strain>
    </source>
</reference>
<keyword evidence="3" id="KW-1185">Reference proteome</keyword>
<feature type="compositionally biased region" description="Basic and acidic residues" evidence="1">
    <location>
        <begin position="409"/>
        <end position="433"/>
    </location>
</feature>
<accession>A0AAD5UAP6</accession>
<dbReference type="AlphaFoldDB" id="A0AAD5UAP6"/>